<dbReference type="EMBL" id="PQXH01000046">
    <property type="protein sequence ID" value="TGO14944.1"/>
    <property type="molecule type" value="Genomic_DNA"/>
</dbReference>
<accession>A0A4Z1ERA3</accession>
<reference evidence="2 3" key="1">
    <citation type="submission" date="2017-12" db="EMBL/GenBank/DDBJ databases">
        <title>Comparative genomics of Botrytis spp.</title>
        <authorList>
            <person name="Valero-Jimenez C.A."/>
            <person name="Tapia P."/>
            <person name="Veloso J."/>
            <person name="Silva-Moreno E."/>
            <person name="Staats M."/>
            <person name="Valdes J.H."/>
            <person name="Van Kan J.A.L."/>
        </authorList>
    </citation>
    <scope>NUCLEOTIDE SEQUENCE [LARGE SCALE GENOMIC DNA]</scope>
    <source>
        <strain evidence="2 3">Bt9001</strain>
    </source>
</reference>
<dbReference type="AlphaFoldDB" id="A0A4Z1ERA3"/>
<evidence type="ECO:0000256" key="1">
    <source>
        <dbReference type="SAM" id="MobiDB-lite"/>
    </source>
</evidence>
<feature type="compositionally biased region" description="Acidic residues" evidence="1">
    <location>
        <begin position="91"/>
        <end position="106"/>
    </location>
</feature>
<dbReference type="Proteomes" id="UP000297777">
    <property type="component" value="Unassembled WGS sequence"/>
</dbReference>
<evidence type="ECO:0000313" key="2">
    <source>
        <dbReference type="EMBL" id="TGO14944.1"/>
    </source>
</evidence>
<protein>
    <submittedName>
        <fullName evidence="2">Uncharacterized protein</fullName>
    </submittedName>
</protein>
<organism evidence="2 3">
    <name type="scientific">Botrytis tulipae</name>
    <dbReference type="NCBI Taxonomy" id="87230"/>
    <lineage>
        <taxon>Eukaryota</taxon>
        <taxon>Fungi</taxon>
        <taxon>Dikarya</taxon>
        <taxon>Ascomycota</taxon>
        <taxon>Pezizomycotina</taxon>
        <taxon>Leotiomycetes</taxon>
        <taxon>Helotiales</taxon>
        <taxon>Sclerotiniaceae</taxon>
        <taxon>Botrytis</taxon>
    </lineage>
</organism>
<evidence type="ECO:0000313" key="3">
    <source>
        <dbReference type="Proteomes" id="UP000297777"/>
    </source>
</evidence>
<feature type="region of interest" description="Disordered" evidence="1">
    <location>
        <begin position="91"/>
        <end position="111"/>
    </location>
</feature>
<proteinExistence type="predicted"/>
<gene>
    <name evidence="2" type="ORF">BTUL_0046g00340</name>
</gene>
<dbReference type="OrthoDB" id="3563452at2759"/>
<keyword evidence="3" id="KW-1185">Reference proteome</keyword>
<name>A0A4Z1ERA3_9HELO</name>
<comment type="caution">
    <text evidence="2">The sequence shown here is derived from an EMBL/GenBank/DDBJ whole genome shotgun (WGS) entry which is preliminary data.</text>
</comment>
<sequence>MLCKKHSETRWPLVAAGLSTRELPKQNEVLYSQVPGGRDDDLDPERVVGNCDSMCGAEFGAHTPTSLYTVRRQAGMQWLCCLALDPGLLTSDEDEQSGEGGTEEEDVSHKAQALNRASTALPLINLSSRPMSESQSLPNALRSAQKSHPITGFQWSLKDFPEVVSFKKDNITKTWCGKESQWDSREFKVAGGLSQAR</sequence>